<evidence type="ECO:0000259" key="1">
    <source>
        <dbReference type="SMART" id="SM00460"/>
    </source>
</evidence>
<proteinExistence type="predicted"/>
<sequence>MNVRVGLTIFCLLATLPVAGEEASYLVVGGDIPVAAASNGYAQIVRLVAEGNAEVRVATTLAPIGADGTYADILAGERPSVPAGFELPRRLLVELRPDLDAWQAATLILEWAADNVSVDINDSGAQDAISVLDRGRGRCSGLANANVALLLAAGFEARTVSGLLIGNERPIPHRWIECRLPGAGWVASDPTLGLWTVTPRHLVFADTVADLPEVRVVKESKDGLDRLPRHGGRFLRPNQGADLVCRLSVDWAHPNSVAVLRGGGGEVRRARFDPEAHFSDLLPGRWVLEIVSGEAVVARRQFKLRAGDFRSYVVDGRTEKPPKGSGS</sequence>
<dbReference type="Pfam" id="PF01841">
    <property type="entry name" value="Transglut_core"/>
    <property type="match status" value="1"/>
</dbReference>
<feature type="domain" description="Transglutaminase-like" evidence="1">
    <location>
        <begin position="131"/>
        <end position="192"/>
    </location>
</feature>
<dbReference type="Proteomes" id="UP000598633">
    <property type="component" value="Unassembled WGS sequence"/>
</dbReference>
<dbReference type="InterPro" id="IPR002931">
    <property type="entry name" value="Transglutaminase-like"/>
</dbReference>
<accession>A0A8J7CEJ5</accession>
<organism evidence="2 3">
    <name type="scientific">Candidatus Sulfomarinibacter kjeldsenii</name>
    <dbReference type="NCBI Taxonomy" id="2885994"/>
    <lineage>
        <taxon>Bacteria</taxon>
        <taxon>Pseudomonadati</taxon>
        <taxon>Acidobacteriota</taxon>
        <taxon>Thermoanaerobaculia</taxon>
        <taxon>Thermoanaerobaculales</taxon>
        <taxon>Candidatus Sulfomarinibacteraceae</taxon>
        <taxon>Candidatus Sulfomarinibacter</taxon>
    </lineage>
</organism>
<dbReference type="SMART" id="SM00460">
    <property type="entry name" value="TGc"/>
    <property type="match status" value="1"/>
</dbReference>
<dbReference type="SUPFAM" id="SSF54001">
    <property type="entry name" value="Cysteine proteinases"/>
    <property type="match status" value="1"/>
</dbReference>
<protein>
    <submittedName>
        <fullName evidence="2">Transglutaminase domain-containing protein</fullName>
    </submittedName>
</protein>
<dbReference type="AlphaFoldDB" id="A0A8J7CEJ5"/>
<reference evidence="2 3" key="1">
    <citation type="submission" date="2020-08" db="EMBL/GenBank/DDBJ databases">
        <title>Acidobacteriota in marine sediments use diverse sulfur dissimilation pathways.</title>
        <authorList>
            <person name="Wasmund K."/>
        </authorList>
    </citation>
    <scope>NUCLEOTIDE SEQUENCE [LARGE SCALE GENOMIC DNA]</scope>
    <source>
        <strain evidence="2">MAG AM3-A</strain>
    </source>
</reference>
<dbReference type="EMBL" id="JACXWA010000061">
    <property type="protein sequence ID" value="MBD3870422.1"/>
    <property type="molecule type" value="Genomic_DNA"/>
</dbReference>
<dbReference type="InterPro" id="IPR038765">
    <property type="entry name" value="Papain-like_cys_pep_sf"/>
</dbReference>
<name>A0A8J7CEJ5_9BACT</name>
<gene>
    <name evidence="2" type="ORF">IFJ97_03555</name>
</gene>
<comment type="caution">
    <text evidence="2">The sequence shown here is derived from an EMBL/GenBank/DDBJ whole genome shotgun (WGS) entry which is preliminary data.</text>
</comment>
<dbReference type="PANTHER" id="PTHR33490">
    <property type="entry name" value="BLR5614 PROTEIN-RELATED"/>
    <property type="match status" value="1"/>
</dbReference>
<evidence type="ECO:0000313" key="3">
    <source>
        <dbReference type="Proteomes" id="UP000598633"/>
    </source>
</evidence>
<dbReference type="Gene3D" id="3.10.620.30">
    <property type="match status" value="1"/>
</dbReference>
<evidence type="ECO:0000313" key="2">
    <source>
        <dbReference type="EMBL" id="MBD3870422.1"/>
    </source>
</evidence>